<gene>
    <name evidence="2" type="ORF">QVD17_07798</name>
</gene>
<dbReference type="Proteomes" id="UP001229421">
    <property type="component" value="Unassembled WGS sequence"/>
</dbReference>
<dbReference type="AlphaFoldDB" id="A0AAD8P463"/>
<keyword evidence="1" id="KW-0472">Membrane</keyword>
<sequence>MPISDIIVTNFTIFYLTIIVLIKCYAYLTGRSYGGAAVLILSTVVVTVVLVVALMWDLCRKVVTYTAVVSCNDVAHEMCRGGICWHGVAVKSPASEVRFSLPQRRRVNR</sequence>
<dbReference type="EMBL" id="JAUHHV010000002">
    <property type="protein sequence ID" value="KAK1431341.1"/>
    <property type="molecule type" value="Genomic_DNA"/>
</dbReference>
<dbReference type="PANTHER" id="PTHR37714:SF1">
    <property type="entry name" value="PROTEIN, PUTATIVE-RELATED"/>
    <property type="match status" value="1"/>
</dbReference>
<evidence type="ECO:0000256" key="1">
    <source>
        <dbReference type="SAM" id="Phobius"/>
    </source>
</evidence>
<organism evidence="2 3">
    <name type="scientific">Tagetes erecta</name>
    <name type="common">African marigold</name>
    <dbReference type="NCBI Taxonomy" id="13708"/>
    <lineage>
        <taxon>Eukaryota</taxon>
        <taxon>Viridiplantae</taxon>
        <taxon>Streptophyta</taxon>
        <taxon>Embryophyta</taxon>
        <taxon>Tracheophyta</taxon>
        <taxon>Spermatophyta</taxon>
        <taxon>Magnoliopsida</taxon>
        <taxon>eudicotyledons</taxon>
        <taxon>Gunneridae</taxon>
        <taxon>Pentapetalae</taxon>
        <taxon>asterids</taxon>
        <taxon>campanulids</taxon>
        <taxon>Asterales</taxon>
        <taxon>Asteraceae</taxon>
        <taxon>Asteroideae</taxon>
        <taxon>Heliantheae alliance</taxon>
        <taxon>Tageteae</taxon>
        <taxon>Tagetes</taxon>
    </lineage>
</organism>
<comment type="caution">
    <text evidence="2">The sequence shown here is derived from an EMBL/GenBank/DDBJ whole genome shotgun (WGS) entry which is preliminary data.</text>
</comment>
<feature type="transmembrane region" description="Helical" evidence="1">
    <location>
        <begin position="35"/>
        <end position="56"/>
    </location>
</feature>
<reference evidence="2" key="1">
    <citation type="journal article" date="2023" name="bioRxiv">
        <title>Improved chromosome-level genome assembly for marigold (Tagetes erecta).</title>
        <authorList>
            <person name="Jiang F."/>
            <person name="Yuan L."/>
            <person name="Wang S."/>
            <person name="Wang H."/>
            <person name="Xu D."/>
            <person name="Wang A."/>
            <person name="Fan W."/>
        </authorList>
    </citation>
    <scope>NUCLEOTIDE SEQUENCE</scope>
    <source>
        <strain evidence="2">WSJ</strain>
        <tissue evidence="2">Leaf</tissue>
    </source>
</reference>
<keyword evidence="1" id="KW-1133">Transmembrane helix</keyword>
<dbReference type="PANTHER" id="PTHR37714">
    <property type="entry name" value="PROTEIN, PUTATIVE-RELATED"/>
    <property type="match status" value="1"/>
</dbReference>
<evidence type="ECO:0008006" key="4">
    <source>
        <dbReference type="Google" id="ProtNLM"/>
    </source>
</evidence>
<protein>
    <recommendedName>
        <fullName evidence="4">Transmembrane protein</fullName>
    </recommendedName>
</protein>
<evidence type="ECO:0000313" key="3">
    <source>
        <dbReference type="Proteomes" id="UP001229421"/>
    </source>
</evidence>
<keyword evidence="3" id="KW-1185">Reference proteome</keyword>
<proteinExistence type="predicted"/>
<accession>A0AAD8P463</accession>
<keyword evidence="1" id="KW-0812">Transmembrane</keyword>
<name>A0AAD8P463_TARER</name>
<feature type="transmembrane region" description="Helical" evidence="1">
    <location>
        <begin position="6"/>
        <end position="28"/>
    </location>
</feature>
<evidence type="ECO:0000313" key="2">
    <source>
        <dbReference type="EMBL" id="KAK1431341.1"/>
    </source>
</evidence>